<comment type="caution">
    <text evidence="1">The sequence shown here is derived from an EMBL/GenBank/DDBJ whole genome shotgun (WGS) entry which is preliminary data.</text>
</comment>
<dbReference type="GO" id="GO:0008168">
    <property type="term" value="F:methyltransferase activity"/>
    <property type="evidence" value="ECO:0007669"/>
    <property type="project" value="UniProtKB-KW"/>
</dbReference>
<dbReference type="Gene3D" id="3.40.50.150">
    <property type="entry name" value="Vaccinia Virus protein VP39"/>
    <property type="match status" value="1"/>
</dbReference>
<organism evidence="1 2">
    <name type="scientific">Seonamhaeicola marinus</name>
    <dbReference type="NCBI Taxonomy" id="1912246"/>
    <lineage>
        <taxon>Bacteria</taxon>
        <taxon>Pseudomonadati</taxon>
        <taxon>Bacteroidota</taxon>
        <taxon>Flavobacteriia</taxon>
        <taxon>Flavobacteriales</taxon>
        <taxon>Flavobacteriaceae</taxon>
    </lineage>
</organism>
<dbReference type="Pfam" id="PF13489">
    <property type="entry name" value="Methyltransf_23"/>
    <property type="match status" value="1"/>
</dbReference>
<proteinExistence type="predicted"/>
<dbReference type="AlphaFoldDB" id="A0A5D0I897"/>
<dbReference type="Proteomes" id="UP000323930">
    <property type="component" value="Unassembled WGS sequence"/>
</dbReference>
<sequence length="105" mass="12369">DVLEHVSYPDTILKEIKIKLKQNGVVISSIPNVRYHSAMYNFLFKKDWKYAKSGVMDYTHLRFFTSKSIKRMYMNAGYSIVHHKGINKTKSIKPYFLNILFLFTA</sequence>
<dbReference type="GO" id="GO:0032259">
    <property type="term" value="P:methylation"/>
    <property type="evidence" value="ECO:0007669"/>
    <property type="project" value="UniProtKB-KW"/>
</dbReference>
<evidence type="ECO:0000313" key="1">
    <source>
        <dbReference type="EMBL" id="TYA79598.1"/>
    </source>
</evidence>
<dbReference type="InterPro" id="IPR029063">
    <property type="entry name" value="SAM-dependent_MTases_sf"/>
</dbReference>
<name>A0A5D0I897_9FLAO</name>
<gene>
    <name evidence="1" type="ORF">FUA24_08055</name>
</gene>
<feature type="non-terminal residue" evidence="1">
    <location>
        <position position="1"/>
    </location>
</feature>
<accession>A0A5D0I897</accession>
<keyword evidence="2" id="KW-1185">Reference proteome</keyword>
<keyword evidence="1" id="KW-0489">Methyltransferase</keyword>
<dbReference type="EMBL" id="VSDQ01000522">
    <property type="protein sequence ID" value="TYA79598.1"/>
    <property type="molecule type" value="Genomic_DNA"/>
</dbReference>
<feature type="non-terminal residue" evidence="1">
    <location>
        <position position="105"/>
    </location>
</feature>
<reference evidence="1 2" key="1">
    <citation type="submission" date="2019-08" db="EMBL/GenBank/DDBJ databases">
        <title>Seonamhaeicola sediminis sp. nov., isolated from marine sediment.</title>
        <authorList>
            <person name="Cao W.R."/>
        </authorList>
    </citation>
    <scope>NUCLEOTIDE SEQUENCE [LARGE SCALE GENOMIC DNA]</scope>
    <source>
        <strain evidence="1 2">B011</strain>
    </source>
</reference>
<dbReference type="RefSeq" id="WP_148541236.1">
    <property type="nucleotide sequence ID" value="NZ_VSDQ01000522.1"/>
</dbReference>
<dbReference type="OrthoDB" id="8773442at2"/>
<dbReference type="SUPFAM" id="SSF53335">
    <property type="entry name" value="S-adenosyl-L-methionine-dependent methyltransferases"/>
    <property type="match status" value="1"/>
</dbReference>
<evidence type="ECO:0000313" key="2">
    <source>
        <dbReference type="Proteomes" id="UP000323930"/>
    </source>
</evidence>
<keyword evidence="1" id="KW-0808">Transferase</keyword>
<protein>
    <submittedName>
        <fullName evidence="1">Class I SAM-dependent methyltransferase</fullName>
    </submittedName>
</protein>